<protein>
    <submittedName>
        <fullName evidence="2">Uncharacterized protein</fullName>
    </submittedName>
</protein>
<dbReference type="RefSeq" id="WP_147161096.1">
    <property type="nucleotide sequence ID" value="NZ_BJYR01000026.1"/>
</dbReference>
<gene>
    <name evidence="2" type="ORF">NSE01_36120</name>
</gene>
<dbReference type="AlphaFoldDB" id="A0A512AQ13"/>
<dbReference type="OrthoDB" id="7411269at2"/>
<evidence type="ECO:0000313" key="3">
    <source>
        <dbReference type="Proteomes" id="UP000321464"/>
    </source>
</evidence>
<sequence length="141" mass="14840">MTAPPHGLYGAPIAMPWQTILADLALILFMMTAAALANAPDAPLLPNAVKPPAPSAQGEPVGVWREGPGMPRLAEWLAQQARDPRLRVSILVRHRAGHEQAALTHAQALVAEAGVHAASARIVVEPGREDTASVVLAYDAQ</sequence>
<dbReference type="EMBL" id="BJYR01000026">
    <property type="protein sequence ID" value="GEO01780.1"/>
    <property type="molecule type" value="Genomic_DNA"/>
</dbReference>
<feature type="transmembrane region" description="Helical" evidence="1">
    <location>
        <begin position="20"/>
        <end position="37"/>
    </location>
</feature>
<reference evidence="2 3" key="1">
    <citation type="submission" date="2019-07" db="EMBL/GenBank/DDBJ databases">
        <title>Whole genome shotgun sequence of Novosphingobium sediminis NBRC 106119.</title>
        <authorList>
            <person name="Hosoyama A."/>
            <person name="Uohara A."/>
            <person name="Ohji S."/>
            <person name="Ichikawa N."/>
        </authorList>
    </citation>
    <scope>NUCLEOTIDE SEQUENCE [LARGE SCALE GENOMIC DNA]</scope>
    <source>
        <strain evidence="2 3">NBRC 106119</strain>
    </source>
</reference>
<proteinExistence type="predicted"/>
<organism evidence="2 3">
    <name type="scientific">Novosphingobium sediminis</name>
    <dbReference type="NCBI Taxonomy" id="707214"/>
    <lineage>
        <taxon>Bacteria</taxon>
        <taxon>Pseudomonadati</taxon>
        <taxon>Pseudomonadota</taxon>
        <taxon>Alphaproteobacteria</taxon>
        <taxon>Sphingomonadales</taxon>
        <taxon>Sphingomonadaceae</taxon>
        <taxon>Novosphingobium</taxon>
    </lineage>
</organism>
<keyword evidence="1" id="KW-1133">Transmembrane helix</keyword>
<comment type="caution">
    <text evidence="2">The sequence shown here is derived from an EMBL/GenBank/DDBJ whole genome shotgun (WGS) entry which is preliminary data.</text>
</comment>
<name>A0A512AQ13_9SPHN</name>
<accession>A0A512AQ13</accession>
<keyword evidence="1" id="KW-0472">Membrane</keyword>
<evidence type="ECO:0000256" key="1">
    <source>
        <dbReference type="SAM" id="Phobius"/>
    </source>
</evidence>
<keyword evidence="3" id="KW-1185">Reference proteome</keyword>
<evidence type="ECO:0000313" key="2">
    <source>
        <dbReference type="EMBL" id="GEO01780.1"/>
    </source>
</evidence>
<dbReference type="Proteomes" id="UP000321464">
    <property type="component" value="Unassembled WGS sequence"/>
</dbReference>
<keyword evidence="1" id="KW-0812">Transmembrane</keyword>